<reference evidence="1 2" key="1">
    <citation type="submission" date="2015-01" db="EMBL/GenBank/DDBJ databases">
        <title>Evolution of Trichinella species and genotypes.</title>
        <authorList>
            <person name="Korhonen P.K."/>
            <person name="Edoardo P."/>
            <person name="Giuseppe L.R."/>
            <person name="Gasser R.B."/>
        </authorList>
    </citation>
    <scope>NUCLEOTIDE SEQUENCE [LARGE SCALE GENOMIC DNA]</scope>
    <source>
        <strain evidence="1">ISS470</strain>
    </source>
</reference>
<comment type="caution">
    <text evidence="1">The sequence shown here is derived from an EMBL/GenBank/DDBJ whole genome shotgun (WGS) entry which is preliminary data.</text>
</comment>
<proteinExistence type="predicted"/>
<organism evidence="1 2">
    <name type="scientific">Trichinella pseudospiralis</name>
    <name type="common">Parasitic roundworm</name>
    <dbReference type="NCBI Taxonomy" id="6337"/>
    <lineage>
        <taxon>Eukaryota</taxon>
        <taxon>Metazoa</taxon>
        <taxon>Ecdysozoa</taxon>
        <taxon>Nematoda</taxon>
        <taxon>Enoplea</taxon>
        <taxon>Dorylaimia</taxon>
        <taxon>Trichinellida</taxon>
        <taxon>Trichinellidae</taxon>
        <taxon>Trichinella</taxon>
    </lineage>
</organism>
<sequence length="70" mass="8103">MVDHTLYRLLSGMLEQLCWTGIPTVDISRGHNLASKATRLGHSQTVEDPRKSARRPVKVNMTTWCFYWQN</sequence>
<gene>
    <name evidence="1" type="ORF">T4D_1419</name>
</gene>
<keyword evidence="2" id="KW-1185">Reference proteome</keyword>
<dbReference type="Proteomes" id="UP000054995">
    <property type="component" value="Unassembled WGS sequence"/>
</dbReference>
<name>A0A0V1FD69_TRIPS</name>
<protein>
    <submittedName>
        <fullName evidence="1">Uncharacterized protein</fullName>
    </submittedName>
</protein>
<dbReference type="AlphaFoldDB" id="A0A0V1FD69"/>
<evidence type="ECO:0000313" key="2">
    <source>
        <dbReference type="Proteomes" id="UP000054995"/>
    </source>
</evidence>
<dbReference type="EMBL" id="JYDT01000128">
    <property type="protein sequence ID" value="KRY83900.1"/>
    <property type="molecule type" value="Genomic_DNA"/>
</dbReference>
<accession>A0A0V1FD69</accession>
<evidence type="ECO:0000313" key="1">
    <source>
        <dbReference type="EMBL" id="KRY83900.1"/>
    </source>
</evidence>